<evidence type="ECO:0000313" key="1">
    <source>
        <dbReference type="EMBL" id="KVN83429.1"/>
    </source>
</evidence>
<dbReference type="EMBL" id="LPAD01000071">
    <property type="protein sequence ID" value="KVN83429.1"/>
    <property type="molecule type" value="Genomic_DNA"/>
</dbReference>
<evidence type="ECO:0000313" key="2">
    <source>
        <dbReference type="Proteomes" id="UP000057910"/>
    </source>
</evidence>
<gene>
    <name evidence="1" type="ORF">WJ68_16065</name>
</gene>
<dbReference type="Proteomes" id="UP000057910">
    <property type="component" value="Unassembled WGS sequence"/>
</dbReference>
<proteinExistence type="predicted"/>
<name>A0ABD4DZ93_9BURK</name>
<reference evidence="1 2" key="1">
    <citation type="submission" date="2015-11" db="EMBL/GenBank/DDBJ databases">
        <title>Expanding the genomic diversity of Burkholderia species for the development of highly accurate diagnostics.</title>
        <authorList>
            <person name="Sahl J."/>
            <person name="Keim P."/>
            <person name="Wagner D."/>
        </authorList>
    </citation>
    <scope>NUCLEOTIDE SEQUENCE [LARGE SCALE GENOMIC DNA]</scope>
    <source>
        <strain evidence="1 2">MSMB1585WGS</strain>
    </source>
</reference>
<accession>A0ABD4DZ93</accession>
<protein>
    <submittedName>
        <fullName evidence="1">Uncharacterized protein</fullName>
    </submittedName>
</protein>
<comment type="caution">
    <text evidence="1">The sequence shown here is derived from an EMBL/GenBank/DDBJ whole genome shotgun (WGS) entry which is preliminary data.</text>
</comment>
<organism evidence="1 2">
    <name type="scientific">Burkholderia ubonensis</name>
    <dbReference type="NCBI Taxonomy" id="101571"/>
    <lineage>
        <taxon>Bacteria</taxon>
        <taxon>Pseudomonadati</taxon>
        <taxon>Pseudomonadota</taxon>
        <taxon>Betaproteobacteria</taxon>
        <taxon>Burkholderiales</taxon>
        <taxon>Burkholderiaceae</taxon>
        <taxon>Burkholderia</taxon>
        <taxon>Burkholderia cepacia complex</taxon>
    </lineage>
</organism>
<dbReference type="RefSeq" id="WP_060040250.1">
    <property type="nucleotide sequence ID" value="NZ_LPAD01000071.1"/>
</dbReference>
<dbReference type="AlphaFoldDB" id="A0ABD4DZ93"/>
<sequence length="254" mass="27941">MTYKNPQELPITQQDMSAWLRRALGVQAGFRRLPTLITAERALNVVPADELDAVSEIVIEQIRRRLSNYEREAAAAALSAIADVLAMGSACRTPHNVAQGVVLAHSAHERDRAILHECCALFSLEPFDTRKLPEAIRKLKTLAGKGELTDEHDRLENAARAIAPNYYADSWECEPDSVEGAGALIGARHEDGSLNDFIHVYISDYSMEEGDDEALAAYLALARPTNIAAMFDVIRAQAKEIAGYKAELERINGL</sequence>